<proteinExistence type="predicted"/>
<accession>A0A438CAV1</accession>
<organism evidence="1 2">
    <name type="scientific">Vitis vinifera</name>
    <name type="common">Grape</name>
    <dbReference type="NCBI Taxonomy" id="29760"/>
    <lineage>
        <taxon>Eukaryota</taxon>
        <taxon>Viridiplantae</taxon>
        <taxon>Streptophyta</taxon>
        <taxon>Embryophyta</taxon>
        <taxon>Tracheophyta</taxon>
        <taxon>Spermatophyta</taxon>
        <taxon>Magnoliopsida</taxon>
        <taxon>eudicotyledons</taxon>
        <taxon>Gunneridae</taxon>
        <taxon>Pentapetalae</taxon>
        <taxon>rosids</taxon>
        <taxon>Vitales</taxon>
        <taxon>Vitaceae</taxon>
        <taxon>Viteae</taxon>
        <taxon>Vitis</taxon>
    </lineage>
</organism>
<dbReference type="EMBL" id="QGNW01002373">
    <property type="protein sequence ID" value="RVW20360.1"/>
    <property type="molecule type" value="Genomic_DNA"/>
</dbReference>
<gene>
    <name evidence="1" type="ORF">CK203_115550</name>
</gene>
<comment type="caution">
    <text evidence="1">The sequence shown here is derived from an EMBL/GenBank/DDBJ whole genome shotgun (WGS) entry which is preliminary data.</text>
</comment>
<evidence type="ECO:0000313" key="1">
    <source>
        <dbReference type="EMBL" id="RVW20360.1"/>
    </source>
</evidence>
<dbReference type="AlphaFoldDB" id="A0A438CAV1"/>
<evidence type="ECO:0008006" key="3">
    <source>
        <dbReference type="Google" id="ProtNLM"/>
    </source>
</evidence>
<name>A0A438CAV1_VITVI</name>
<sequence length="273" mass="29898">MLAEVDSAGEAFGKQQDTEHAVDSSWKGEYLPRKYDSFKATYMSVWSNGDADINLVQSKSGNNGLITRINTHARSTNPAVKCSPSYLAIPVVDLTVRLEKAATYEQVKVALNLSYVPVGESRSQRHNHPRNYLTHRTIDRQGIGASTGAEIAPSDGIQAAHEELYLHISAETFEKVDVAVALIELLVTPVSGNPAAVSTTPTSVSGANVNVHNQSHKWFDGLIGRGGQILREHPVKPHWQKLCMPTIKPRTHPLPLQLSSIAYSDTHMCMILI</sequence>
<protein>
    <recommendedName>
        <fullName evidence="3">K Homology domain-containing protein</fullName>
    </recommendedName>
</protein>
<dbReference type="Gene3D" id="3.30.1370.10">
    <property type="entry name" value="K Homology domain, type 1"/>
    <property type="match status" value="1"/>
</dbReference>
<dbReference type="Proteomes" id="UP000288805">
    <property type="component" value="Unassembled WGS sequence"/>
</dbReference>
<reference evidence="1 2" key="1">
    <citation type="journal article" date="2018" name="PLoS Genet.">
        <title>Population sequencing reveals clonal diversity and ancestral inbreeding in the grapevine cultivar Chardonnay.</title>
        <authorList>
            <person name="Roach M.J."/>
            <person name="Johnson D.L."/>
            <person name="Bohlmann J."/>
            <person name="van Vuuren H.J."/>
            <person name="Jones S.J."/>
            <person name="Pretorius I.S."/>
            <person name="Schmidt S.A."/>
            <person name="Borneman A.R."/>
        </authorList>
    </citation>
    <scope>NUCLEOTIDE SEQUENCE [LARGE SCALE GENOMIC DNA]</scope>
    <source>
        <strain evidence="2">cv. Chardonnay</strain>
        <tissue evidence="1">Leaf</tissue>
    </source>
</reference>
<evidence type="ECO:0000313" key="2">
    <source>
        <dbReference type="Proteomes" id="UP000288805"/>
    </source>
</evidence>
<dbReference type="InterPro" id="IPR036612">
    <property type="entry name" value="KH_dom_type_1_sf"/>
</dbReference>
<dbReference type="GO" id="GO:0003723">
    <property type="term" value="F:RNA binding"/>
    <property type="evidence" value="ECO:0007669"/>
    <property type="project" value="InterPro"/>
</dbReference>